<name>A0ABQ0PYZ4_9PROT</name>
<comment type="caution">
    <text evidence="1">The sequence shown here is derived from an EMBL/GenBank/DDBJ whole genome shotgun (WGS) entry which is preliminary data.</text>
</comment>
<reference evidence="1" key="1">
    <citation type="submission" date="2013-04" db="EMBL/GenBank/DDBJ databases">
        <title>The genome sequencing project of 58 acetic acid bacteria.</title>
        <authorList>
            <person name="Okamoto-Kainuma A."/>
            <person name="Ishikawa M."/>
            <person name="Umino S."/>
            <person name="Koizumi Y."/>
            <person name="Shiwa Y."/>
            <person name="Yoshikawa H."/>
            <person name="Matsutani M."/>
            <person name="Matsushita K."/>
        </authorList>
    </citation>
    <scope>NUCLEOTIDE SEQUENCE</scope>
    <source>
        <strain evidence="1">DSM 14337</strain>
    </source>
</reference>
<protein>
    <recommendedName>
        <fullName evidence="3">Exonuclease</fullName>
    </recommendedName>
</protein>
<keyword evidence="2" id="KW-1185">Reference proteome</keyword>
<dbReference type="InterPro" id="IPR012337">
    <property type="entry name" value="RNaseH-like_sf"/>
</dbReference>
<evidence type="ECO:0008006" key="3">
    <source>
        <dbReference type="Google" id="ProtNLM"/>
    </source>
</evidence>
<sequence length="217" mass="24524">MIKSARQFVEDFLPYNRVGFADFEASSFPTRAKKEGPGVFSYPVQIGIAQFNANSETFASCIRPTEKWEKRGFWDVQSEKIHGLSRQQLASAPKACDVVSSLKRFLESNEIEVLIGGHEFDRDWWQTLISSVPKIAKPQVRFVTWSDIAYDLGGALLAQSVDLEVAVEAAMSFPARPPWLSKAHDALDDALYLRYAALKTFFRSYAAYRRSFRPAKA</sequence>
<dbReference type="RefSeq" id="WP_061505544.1">
    <property type="nucleotide sequence ID" value="NZ_BAPF01000050.1"/>
</dbReference>
<organism evidence="1 2">
    <name type="scientific">Acetobacter malorum DSM 14337</name>
    <dbReference type="NCBI Taxonomy" id="1307910"/>
    <lineage>
        <taxon>Bacteria</taxon>
        <taxon>Pseudomonadati</taxon>
        <taxon>Pseudomonadota</taxon>
        <taxon>Alphaproteobacteria</taxon>
        <taxon>Acetobacterales</taxon>
        <taxon>Acetobacteraceae</taxon>
        <taxon>Acetobacter</taxon>
    </lineage>
</organism>
<dbReference type="Gene3D" id="3.30.420.10">
    <property type="entry name" value="Ribonuclease H-like superfamily/Ribonuclease H"/>
    <property type="match status" value="1"/>
</dbReference>
<dbReference type="InterPro" id="IPR036397">
    <property type="entry name" value="RNaseH_sf"/>
</dbReference>
<proteinExistence type="predicted"/>
<accession>A0ABQ0PYZ4</accession>
<dbReference type="GeneID" id="29556854"/>
<gene>
    <name evidence="1" type="ORF">AA14337_2976</name>
</gene>
<dbReference type="SUPFAM" id="SSF53098">
    <property type="entry name" value="Ribonuclease H-like"/>
    <property type="match status" value="1"/>
</dbReference>
<evidence type="ECO:0000313" key="2">
    <source>
        <dbReference type="Proteomes" id="UP001065047"/>
    </source>
</evidence>
<dbReference type="Proteomes" id="UP001065047">
    <property type="component" value="Unassembled WGS sequence"/>
</dbReference>
<dbReference type="EMBL" id="BAPF01000050">
    <property type="protein sequence ID" value="GBQ85034.1"/>
    <property type="molecule type" value="Genomic_DNA"/>
</dbReference>
<evidence type="ECO:0000313" key="1">
    <source>
        <dbReference type="EMBL" id="GBQ85034.1"/>
    </source>
</evidence>